<feature type="binding site" evidence="11">
    <location>
        <begin position="132"/>
        <end position="139"/>
    </location>
    <ligand>
        <name>substrate</name>
    </ligand>
</feature>
<feature type="binding site" evidence="12">
    <location>
        <position position="550"/>
    </location>
    <ligand>
        <name>Mg(2+)</name>
        <dbReference type="ChEBI" id="CHEBI:18420"/>
    </ligand>
</feature>
<dbReference type="GO" id="GO:0006097">
    <property type="term" value="P:glyoxylate cycle"/>
    <property type="evidence" value="ECO:0007669"/>
    <property type="project" value="UniProtKB-KW"/>
</dbReference>
<keyword evidence="5 9" id="KW-0521">NADP</keyword>
<evidence type="ECO:0000256" key="11">
    <source>
        <dbReference type="PIRSR" id="PIRSR009407-2"/>
    </source>
</evidence>
<evidence type="ECO:0000256" key="8">
    <source>
        <dbReference type="ARBA" id="ARBA00046318"/>
    </source>
</evidence>
<dbReference type="PIRSF" id="PIRSF009407">
    <property type="entry name" value="IDH_monmr"/>
    <property type="match status" value="1"/>
</dbReference>
<dbReference type="InterPro" id="IPR004436">
    <property type="entry name" value="Isocitrate_DH_NADP_mono"/>
</dbReference>
<dbReference type="EMBL" id="JACGWY010000007">
    <property type="protein sequence ID" value="MBA8817523.1"/>
    <property type="molecule type" value="Genomic_DNA"/>
</dbReference>
<feature type="binding site" evidence="12">
    <location>
        <position position="348"/>
    </location>
    <ligand>
        <name>Mg(2+)</name>
        <dbReference type="ChEBI" id="CHEBI:18420"/>
    </ligand>
</feature>
<dbReference type="SUPFAM" id="SSF53659">
    <property type="entry name" value="Isocitrate/Isopropylmalate dehydrogenase-like"/>
    <property type="match status" value="1"/>
</dbReference>
<reference evidence="14 15" key="1">
    <citation type="submission" date="2020-07" db="EMBL/GenBank/DDBJ databases">
        <title>Sequencing the genomes of 1000 actinobacteria strains.</title>
        <authorList>
            <person name="Klenk H.-P."/>
        </authorList>
    </citation>
    <scope>NUCLEOTIDE SEQUENCE [LARGE SCALE GENOMIC DNA]</scope>
    <source>
        <strain evidence="14 15">DSM 27576</strain>
    </source>
</reference>
<gene>
    <name evidence="14" type="ORF">FHX48_002628</name>
</gene>
<keyword evidence="4 12" id="KW-0460">Magnesium</keyword>
<feature type="site" description="Critical for catalysis" evidence="10">
    <location>
        <position position="255"/>
    </location>
</feature>
<evidence type="ECO:0000256" key="7">
    <source>
        <dbReference type="ARBA" id="ARBA00023554"/>
    </source>
</evidence>
<evidence type="ECO:0000256" key="10">
    <source>
        <dbReference type="PIRSR" id="PIRSR009407-1"/>
    </source>
</evidence>
<feature type="binding site" evidence="13">
    <location>
        <position position="135"/>
    </location>
    <ligand>
        <name>NADP(+)</name>
        <dbReference type="ChEBI" id="CHEBI:58349"/>
    </ligand>
</feature>
<dbReference type="Proteomes" id="UP000526083">
    <property type="component" value="Unassembled WGS sequence"/>
</dbReference>
<evidence type="ECO:0000313" key="15">
    <source>
        <dbReference type="Proteomes" id="UP000526083"/>
    </source>
</evidence>
<feature type="binding site" evidence="11">
    <location>
        <position position="145"/>
    </location>
    <ligand>
        <name>D-threo-isocitrate</name>
        <dbReference type="ChEBI" id="CHEBI:15562"/>
    </ligand>
</feature>
<keyword evidence="3 12" id="KW-0479">Metal-binding</keyword>
<evidence type="ECO:0000313" key="14">
    <source>
        <dbReference type="EMBL" id="MBA8817523.1"/>
    </source>
</evidence>
<evidence type="ECO:0000256" key="3">
    <source>
        <dbReference type="ARBA" id="ARBA00022723"/>
    </source>
</evidence>
<dbReference type="AlphaFoldDB" id="A0A7W3JRC1"/>
<dbReference type="NCBIfam" id="TIGR00178">
    <property type="entry name" value="monomer_idh"/>
    <property type="match status" value="1"/>
</dbReference>
<dbReference type="EC" id="1.1.1.42" evidence="9"/>
<sequence>MPDSTIIYTHTDEAPALATASFLPIVQAFAGQAGVEIETRDISLAARVLANFPQRLTPEQQVGDALAELGGLATLPEANIIKLPNISASIPQLKAVIAELQSQGFDIPDYPDDATTVEDKDIRARYDRVKGSAVNPVLREGNSDRRAPMSVKNYARKHPHRNKAFAAGSKTRVATLGHDDFRTNEKSWVAPSDDVLTVNHIATDGEVTVLKPSIKVLPGEIIDATFLSASALDAFLAETLKTAAADDVLYSVHLKATMMKVSDPIIFGHVVKAYFSDVFATYGDAIAAAGLTPNNGLGSILSGLSKVEGGDKIAEAITADLERGPRLSYVNSDKGITNLHVPSDVIVDASMPALVRNGGKLWGADGGEDDTLAVIPDSSYAGVYQATIEDVIAHGPLDPATIGTVPNVGLMAQAAEEYGSHDKTFEIAADGVVQVVNSAGDVLLEHNVQAGDIWRATQTKDVAVRDWVKLAVTRARATGSPAIFWLDETRSHDAELIAKVTTYLADHDTDGLEIKILPPAEATLYSLGRMREGLDTISVTGNVLRDYLTDLFPILEVGTSAKMLSIVPLLAGGGLFETGAGGSAPKHVQQLLSDDFLRWDSLGEFFALSASLEHLAETTGNAHAKVLADTLDAATGTYLENDRSPGRAPGSLDNRGSHFYVGLYWAKELATQTSDPALASIFAPVADALTENEDAIVAELLAVQGSPVDIGGYYYPDMDRVKAVMRPSATLNKIIDAL</sequence>
<organism evidence="14 15">
    <name type="scientific">Microbacterium halimionae</name>
    <dbReference type="NCBI Taxonomy" id="1526413"/>
    <lineage>
        <taxon>Bacteria</taxon>
        <taxon>Bacillati</taxon>
        <taxon>Actinomycetota</taxon>
        <taxon>Actinomycetes</taxon>
        <taxon>Micrococcales</taxon>
        <taxon>Microbacteriaceae</taxon>
        <taxon>Microbacterium</taxon>
    </lineage>
</organism>
<comment type="catalytic activity">
    <reaction evidence="7 9">
        <text>D-threo-isocitrate + NADP(+) = 2-oxoglutarate + CO2 + NADPH</text>
        <dbReference type="Rhea" id="RHEA:19629"/>
        <dbReference type="ChEBI" id="CHEBI:15562"/>
        <dbReference type="ChEBI" id="CHEBI:16526"/>
        <dbReference type="ChEBI" id="CHEBI:16810"/>
        <dbReference type="ChEBI" id="CHEBI:57783"/>
        <dbReference type="ChEBI" id="CHEBI:58349"/>
        <dbReference type="EC" id="1.1.1.42"/>
    </reaction>
</comment>
<feature type="binding site" evidence="13">
    <location>
        <position position="647"/>
    </location>
    <ligand>
        <name>NADP(+)</name>
        <dbReference type="ChEBI" id="CHEBI:58349"/>
    </ligand>
</feature>
<feature type="binding site" evidence="13">
    <location>
        <begin position="582"/>
        <end position="583"/>
    </location>
    <ligand>
        <name>NADP(+)</name>
        <dbReference type="ChEBI" id="CHEBI:58349"/>
    </ligand>
</feature>
<dbReference type="GO" id="GO:0046872">
    <property type="term" value="F:metal ion binding"/>
    <property type="evidence" value="ECO:0007669"/>
    <property type="project" value="UniProtKB-KW"/>
</dbReference>
<proteinExistence type="inferred from homology"/>
<evidence type="ECO:0000256" key="6">
    <source>
        <dbReference type="ARBA" id="ARBA00023002"/>
    </source>
</evidence>
<feature type="binding site" evidence="13">
    <location>
        <begin position="598"/>
        <end position="600"/>
    </location>
    <ligand>
        <name>NADP(+)</name>
        <dbReference type="ChEBI" id="CHEBI:58349"/>
    </ligand>
</feature>
<dbReference type="GO" id="GO:0004450">
    <property type="term" value="F:isocitrate dehydrogenase (NADP+) activity"/>
    <property type="evidence" value="ECO:0007669"/>
    <property type="project" value="UniProtKB-EC"/>
</dbReference>
<protein>
    <recommendedName>
        <fullName evidence="9">Isocitrate dehydrogenase [NADP]</fullName>
        <ecNumber evidence="9">1.1.1.42</ecNumber>
    </recommendedName>
    <alternativeName>
        <fullName evidence="9">Oxalosuccinate decarboxylase</fullName>
    </alternativeName>
</protein>
<dbReference type="GO" id="GO:0006099">
    <property type="term" value="P:tricarboxylic acid cycle"/>
    <property type="evidence" value="ECO:0007669"/>
    <property type="project" value="UniProtKB-KW"/>
</dbReference>
<evidence type="ECO:0000256" key="1">
    <source>
        <dbReference type="ARBA" id="ARBA00022435"/>
    </source>
</evidence>
<keyword evidence="15" id="KW-1185">Reference proteome</keyword>
<feature type="binding site" evidence="11">
    <location>
        <position position="545"/>
    </location>
    <ligand>
        <name>D-threo-isocitrate</name>
        <dbReference type="ChEBI" id="CHEBI:15562"/>
    </ligand>
</feature>
<evidence type="ECO:0000256" key="12">
    <source>
        <dbReference type="PIRSR" id="PIRSR009407-3"/>
    </source>
</evidence>
<comment type="caution">
    <text evidence="14">The sequence shown here is derived from an EMBL/GenBank/DDBJ whole genome shotgun (WGS) entry which is preliminary data.</text>
</comment>
<evidence type="ECO:0000256" key="5">
    <source>
        <dbReference type="ARBA" id="ARBA00022857"/>
    </source>
</evidence>
<dbReference type="Pfam" id="PF03971">
    <property type="entry name" value="IDH"/>
    <property type="match status" value="1"/>
</dbReference>
<comment type="cofactor">
    <cofactor evidence="12">
        <name>Mg(2+)</name>
        <dbReference type="ChEBI" id="CHEBI:18420"/>
    </cofactor>
    <cofactor evidence="12">
        <name>Mn(2+)</name>
        <dbReference type="ChEBI" id="CHEBI:29035"/>
    </cofactor>
    <text evidence="12">Binds 1 Mg(2+) or Mn(2+) ion per subunit.</text>
</comment>
<feature type="binding site" evidence="13">
    <location>
        <position position="587"/>
    </location>
    <ligand>
        <name>NADP(+)</name>
        <dbReference type="ChEBI" id="CHEBI:58349"/>
    </ligand>
</feature>
<accession>A0A7W3JRC1</accession>
<feature type="binding site" evidence="12">
    <location>
        <position position="546"/>
    </location>
    <ligand>
        <name>Mg(2+)</name>
        <dbReference type="ChEBI" id="CHEBI:18420"/>
    </ligand>
</feature>
<evidence type="ECO:0000256" key="13">
    <source>
        <dbReference type="PIRSR" id="PIRSR009407-4"/>
    </source>
</evidence>
<keyword evidence="2 9" id="KW-0816">Tricarboxylic acid cycle</keyword>
<dbReference type="RefSeq" id="WP_167046671.1">
    <property type="nucleotide sequence ID" value="NZ_JAAOZB010000001.1"/>
</dbReference>
<feature type="binding site" evidence="13">
    <location>
        <begin position="82"/>
        <end position="87"/>
    </location>
    <ligand>
        <name>NADP(+)</name>
        <dbReference type="ChEBI" id="CHEBI:58349"/>
    </ligand>
</feature>
<keyword evidence="1 9" id="KW-0329">Glyoxylate bypass</keyword>
<evidence type="ECO:0000256" key="4">
    <source>
        <dbReference type="ARBA" id="ARBA00022842"/>
    </source>
</evidence>
<evidence type="ECO:0000256" key="2">
    <source>
        <dbReference type="ARBA" id="ARBA00022532"/>
    </source>
</evidence>
<feature type="site" description="Critical for catalysis" evidence="10">
    <location>
        <position position="418"/>
    </location>
</feature>
<evidence type="ECO:0000256" key="9">
    <source>
        <dbReference type="PIRNR" id="PIRNR009407"/>
    </source>
</evidence>
<keyword evidence="6 9" id="KW-0560">Oxidoreductase</keyword>
<name>A0A7W3JRC1_9MICO</name>
<dbReference type="PANTHER" id="PTHR36999:SF1">
    <property type="entry name" value="ISOCITRATE DEHYDROGENASE (NADP(+))"/>
    <property type="match status" value="1"/>
</dbReference>
<dbReference type="PANTHER" id="PTHR36999">
    <property type="entry name" value="ISOCITRATE DEHYDROGENASE [NADP]"/>
    <property type="match status" value="1"/>
</dbReference>
<comment type="similarity">
    <text evidence="8 9">Belongs to the monomeric-type IDH family.</text>
</comment>